<dbReference type="AlphaFoldDB" id="A0A2P7YVE4"/>
<dbReference type="OrthoDB" id="7773036at2759"/>
<feature type="domain" description="Tryptophan synthase beta chain-like PALP" evidence="11">
    <location>
        <begin position="8"/>
        <end position="314"/>
    </location>
</feature>
<dbReference type="SUPFAM" id="SSF53686">
    <property type="entry name" value="Tryptophan synthase beta subunit-like PLP-dependent enzymes"/>
    <property type="match status" value="1"/>
</dbReference>
<evidence type="ECO:0000313" key="13">
    <source>
        <dbReference type="Proteomes" id="UP000241107"/>
    </source>
</evidence>
<comment type="similarity">
    <text evidence="4">Belongs to the serine/threonine dehydratase family.</text>
</comment>
<evidence type="ECO:0000256" key="10">
    <source>
        <dbReference type="ARBA" id="ARBA00049406"/>
    </source>
</evidence>
<dbReference type="Pfam" id="PF00291">
    <property type="entry name" value="PALP"/>
    <property type="match status" value="1"/>
</dbReference>
<dbReference type="PROSITE" id="PS00165">
    <property type="entry name" value="DEHYDRATASE_SER_THR"/>
    <property type="match status" value="1"/>
</dbReference>
<keyword evidence="8" id="KW-0663">Pyridoxal phosphate</keyword>
<dbReference type="GO" id="GO:0006094">
    <property type="term" value="P:gluconeogenesis"/>
    <property type="evidence" value="ECO:0007669"/>
    <property type="project" value="UniProtKB-KW"/>
</dbReference>
<dbReference type="PANTHER" id="PTHR48078:SF2">
    <property type="entry name" value="CATABOLIC L-SERINE_THREONINE DEHYDRATASE"/>
    <property type="match status" value="1"/>
</dbReference>
<dbReference type="GO" id="GO:0003941">
    <property type="term" value="F:L-serine ammonia-lyase activity"/>
    <property type="evidence" value="ECO:0007669"/>
    <property type="project" value="UniProtKB-EC"/>
</dbReference>
<keyword evidence="9" id="KW-0456">Lyase</keyword>
<evidence type="ECO:0000256" key="3">
    <source>
        <dbReference type="ARBA" id="ARBA00004742"/>
    </source>
</evidence>
<dbReference type="GO" id="GO:0030170">
    <property type="term" value="F:pyridoxal phosphate binding"/>
    <property type="evidence" value="ECO:0007669"/>
    <property type="project" value="InterPro"/>
</dbReference>
<dbReference type="RefSeq" id="XP_024715023.1">
    <property type="nucleotide sequence ID" value="XM_024857143.1"/>
</dbReference>
<comment type="caution">
    <text evidence="12">The sequence shown here is derived from an EMBL/GenBank/DDBJ whole genome shotgun (WGS) entry which is preliminary data.</text>
</comment>
<dbReference type="InterPro" id="IPR000634">
    <property type="entry name" value="Ser/Thr_deHydtase_PyrdxlP-BS"/>
</dbReference>
<dbReference type="Proteomes" id="UP000241107">
    <property type="component" value="Unassembled WGS sequence"/>
</dbReference>
<dbReference type="GeneID" id="36565134"/>
<dbReference type="InterPro" id="IPR001926">
    <property type="entry name" value="TrpB-like_PALP"/>
</dbReference>
<protein>
    <recommendedName>
        <fullName evidence="5">L-serine ammonia-lyase</fullName>
        <ecNumber evidence="5">4.3.1.17</ecNumber>
    </recommendedName>
</protein>
<dbReference type="GO" id="GO:0005737">
    <property type="term" value="C:cytoplasm"/>
    <property type="evidence" value="ECO:0007669"/>
    <property type="project" value="UniProtKB-SubCell"/>
</dbReference>
<dbReference type="VEuPathDB" id="FungiDB:C7M61_001744"/>
<dbReference type="EC" id="4.3.1.17" evidence="5"/>
<sequence>MVLPSIKTQLVDVSSKVEGPCRFLYKLELEQPSGSFKLRGLSKLIADSIEKAKAAGQKPHIFSSSGGNAGLASAYASKYHNVPCTVVLPVTSQQVSIDKLKSYGANVVIHGAHWGEANSYLKDTVIGEAPKDVHPVYCHPFDHPVVWDGHGEMIDEIAEQLGDHDIEASKVKGIVLSIGGGGLFNGVIEGLKRNKGLSNVPVLAIETYQTPAFGEALKAGQVVTLSKLDTIVNCLAAPAVSETSLENSRTYPSFGKQIDDLEALAGTVDYYDKVGGLVEPACGVTVVASTRRQDLLEVFGELKSDDVIIFIICGGSGVSEENIAQYRELLATKSQ</sequence>
<accession>A0A2P7YVE4</accession>
<keyword evidence="13" id="KW-1185">Reference proteome</keyword>
<evidence type="ECO:0000259" key="11">
    <source>
        <dbReference type="Pfam" id="PF00291"/>
    </source>
</evidence>
<reference evidence="12 13" key="1">
    <citation type="submission" date="2018-03" db="EMBL/GenBank/DDBJ databases">
        <title>Candida pseudohaemulonii genome assembly and annotation.</title>
        <authorList>
            <person name="Munoz J.F."/>
            <person name="Gade L.G."/>
            <person name="Chow N.A."/>
            <person name="Litvintseva A.P."/>
            <person name="Loparev V.N."/>
            <person name="Cuomo C.A."/>
        </authorList>
    </citation>
    <scope>NUCLEOTIDE SEQUENCE [LARGE SCALE GENOMIC DNA]</scope>
    <source>
        <strain evidence="12 13">B12108</strain>
    </source>
</reference>
<evidence type="ECO:0000256" key="1">
    <source>
        <dbReference type="ARBA" id="ARBA00001933"/>
    </source>
</evidence>
<dbReference type="InterPro" id="IPR050147">
    <property type="entry name" value="Ser/Thr_Dehydratase"/>
</dbReference>
<comment type="cofactor">
    <cofactor evidence="1">
        <name>pyridoxal 5'-phosphate</name>
        <dbReference type="ChEBI" id="CHEBI:597326"/>
    </cofactor>
</comment>
<evidence type="ECO:0000313" key="12">
    <source>
        <dbReference type="EMBL" id="PSK39933.1"/>
    </source>
</evidence>
<gene>
    <name evidence="12" type="ORF">C7M61_001744</name>
</gene>
<evidence type="ECO:0000256" key="9">
    <source>
        <dbReference type="ARBA" id="ARBA00023239"/>
    </source>
</evidence>
<organism evidence="12 13">
    <name type="scientific">Candidozyma pseudohaemuli</name>
    <dbReference type="NCBI Taxonomy" id="418784"/>
    <lineage>
        <taxon>Eukaryota</taxon>
        <taxon>Fungi</taxon>
        <taxon>Dikarya</taxon>
        <taxon>Ascomycota</taxon>
        <taxon>Saccharomycotina</taxon>
        <taxon>Pichiomycetes</taxon>
        <taxon>Metschnikowiaceae</taxon>
        <taxon>Candidozyma</taxon>
    </lineage>
</organism>
<dbReference type="InterPro" id="IPR036052">
    <property type="entry name" value="TrpB-like_PALP_sf"/>
</dbReference>
<dbReference type="STRING" id="418784.A0A2P7YVE4"/>
<evidence type="ECO:0000256" key="5">
    <source>
        <dbReference type="ARBA" id="ARBA00012093"/>
    </source>
</evidence>
<dbReference type="FunFam" id="3.40.50.1100:FF:000040">
    <property type="entry name" value="L-serine dehydratase, putative"/>
    <property type="match status" value="1"/>
</dbReference>
<name>A0A2P7YVE4_9ASCO</name>
<dbReference type="PANTHER" id="PTHR48078">
    <property type="entry name" value="THREONINE DEHYDRATASE, MITOCHONDRIAL-RELATED"/>
    <property type="match status" value="1"/>
</dbReference>
<dbReference type="GO" id="GO:0006565">
    <property type="term" value="P:L-serine catabolic process"/>
    <property type="evidence" value="ECO:0007669"/>
    <property type="project" value="TreeGrafter"/>
</dbReference>
<evidence type="ECO:0000256" key="8">
    <source>
        <dbReference type="ARBA" id="ARBA00022898"/>
    </source>
</evidence>
<evidence type="ECO:0000256" key="6">
    <source>
        <dbReference type="ARBA" id="ARBA00022432"/>
    </source>
</evidence>
<evidence type="ECO:0000256" key="7">
    <source>
        <dbReference type="ARBA" id="ARBA00022490"/>
    </source>
</evidence>
<dbReference type="Gene3D" id="3.40.50.1100">
    <property type="match status" value="2"/>
</dbReference>
<evidence type="ECO:0000256" key="4">
    <source>
        <dbReference type="ARBA" id="ARBA00010869"/>
    </source>
</evidence>
<comment type="subcellular location">
    <subcellularLocation>
        <location evidence="2">Cytoplasm</location>
    </subcellularLocation>
</comment>
<dbReference type="GO" id="GO:0004794">
    <property type="term" value="F:threonine deaminase activity"/>
    <property type="evidence" value="ECO:0007669"/>
    <property type="project" value="TreeGrafter"/>
</dbReference>
<dbReference type="GO" id="GO:0009097">
    <property type="term" value="P:isoleucine biosynthetic process"/>
    <property type="evidence" value="ECO:0007669"/>
    <property type="project" value="TreeGrafter"/>
</dbReference>
<comment type="catalytic activity">
    <reaction evidence="10">
        <text>L-serine = pyruvate + NH4(+)</text>
        <dbReference type="Rhea" id="RHEA:19169"/>
        <dbReference type="ChEBI" id="CHEBI:15361"/>
        <dbReference type="ChEBI" id="CHEBI:28938"/>
        <dbReference type="ChEBI" id="CHEBI:33384"/>
        <dbReference type="EC" id="4.3.1.17"/>
    </reaction>
</comment>
<proteinExistence type="inferred from homology"/>
<evidence type="ECO:0000256" key="2">
    <source>
        <dbReference type="ARBA" id="ARBA00004496"/>
    </source>
</evidence>
<comment type="pathway">
    <text evidence="3">Carbohydrate biosynthesis; gluconeogenesis.</text>
</comment>
<dbReference type="GO" id="GO:0006567">
    <property type="term" value="P:L-threonine catabolic process"/>
    <property type="evidence" value="ECO:0007669"/>
    <property type="project" value="TreeGrafter"/>
</dbReference>
<keyword evidence="7" id="KW-0963">Cytoplasm</keyword>
<dbReference type="EMBL" id="PYFQ01000002">
    <property type="protein sequence ID" value="PSK39933.1"/>
    <property type="molecule type" value="Genomic_DNA"/>
</dbReference>
<keyword evidence="6" id="KW-0312">Gluconeogenesis</keyword>